<evidence type="ECO:0000256" key="5">
    <source>
        <dbReference type="ARBA" id="ARBA00022833"/>
    </source>
</evidence>
<dbReference type="SMART" id="SM00249">
    <property type="entry name" value="PHD"/>
    <property type="match status" value="1"/>
</dbReference>
<evidence type="ECO:0000256" key="2">
    <source>
        <dbReference type="ARBA" id="ARBA00010210"/>
    </source>
</evidence>
<feature type="region of interest" description="Disordered" evidence="11">
    <location>
        <begin position="866"/>
        <end position="956"/>
    </location>
</feature>
<evidence type="ECO:0000256" key="7">
    <source>
        <dbReference type="PIRSR" id="PIRSR628651-50"/>
    </source>
</evidence>
<gene>
    <name evidence="13" type="ORF">HII31_11252</name>
</gene>
<dbReference type="InterPro" id="IPR013083">
    <property type="entry name" value="Znf_RING/FYVE/PHD"/>
</dbReference>
<feature type="binding site" evidence="8">
    <location>
        <position position="81"/>
    </location>
    <ligand>
        <name>Zn(2+)</name>
        <dbReference type="ChEBI" id="CHEBI:29105"/>
        <label>1</label>
    </ligand>
</feature>
<feature type="region of interest" description="Disordered" evidence="11">
    <location>
        <begin position="772"/>
        <end position="796"/>
    </location>
</feature>
<feature type="region of interest" description="Disordered" evidence="11">
    <location>
        <begin position="108"/>
        <end position="329"/>
    </location>
</feature>
<sequence length="956" mass="104588">MAPARSMNDSSQKITSFFKKFTIPKERRPDPSIIEDEIIVATPSSRASTAPDEPLYCICRKPEHGLMVGCDNEDCNKQWFHYRCAGLTEEPRGEWLCTECSTKPRSKLRIAPTDGRRSSQASPAKHALQLKSSQDTPRKRGRPRKESTSSLSSRHSSAGTPKRGRGRPPKSSLSSPSNTSRNSSLHADTATPRKSPLKYNVNPVTGLPDITPTKDSPYREPSATPSKQRVALGVELSPSPRSASPARAPVSSSSMAAPPVPAVSAPPRTAARAPVTSFSSISTLSSAPLSSGTTSAPISTASSSKRVISGGLKGVSNSDSESDGSDDDLADVSTFFVSKKPKLEPDVEAGPSHVAANTAKSSMQSERQRQQAVKKNFQSRISSPPRRTFHNLSSLARKNEEWQLAEAKIASLEQAVADLDRKEKEEEQNDVLENDVDGDALVAAAGSDDENRERMIIALERTEALHDPTRYHFFLDNRPQFPDTPFPVDALPNEPWTNLYRNDISRRQACITGFAAEMAAYRPLPVAVTSWLAQQLLHERDEVLCEAYVGILEVASHDHTSVSDTIASLSSMYKTRSFFENGSKEQVRKGLPPGLRYMMRVVQVCAPASDSIVPDAAPSMTTAAFLDLAMINIDEHVKQTAGLSGDVASCVEKMLDELTEGAFDMLITEAIGTLFLPDHLNSLTRCRIIAALPAGTERSYRLRRRLALECFSTVSDRKTAEYQDWLQSIITSLQSNPEFEMSERTDFNLLLVMIDVLDIAISSGFTSWSELHPPQAESSGPFSRPAKPTPAAKHHNSRIDAIVSELNYIASRIRDAGTTHLRRTEVKSATERLIVRLECSVRTRMKPKKSVFGGLVLQQAKLGRLTSRQPAKVEGKPIASVSSPVNHESESQASTPTADQAPTNITTTERKQHVKDEASMSAGAQTTGDVVDQEMSSDREDSEEFQTCVEFNTQSQ</sequence>
<evidence type="ECO:0000256" key="11">
    <source>
        <dbReference type="SAM" id="MobiDB-lite"/>
    </source>
</evidence>
<feature type="compositionally biased region" description="Low complexity" evidence="11">
    <location>
        <begin position="169"/>
        <end position="185"/>
    </location>
</feature>
<feature type="site" description="Histone H3K4me3 binding" evidence="7">
    <location>
        <position position="71"/>
    </location>
</feature>
<comment type="caution">
    <text evidence="13">The sequence shown here is derived from an EMBL/GenBank/DDBJ whole genome shotgun (WGS) entry which is preliminary data.</text>
</comment>
<evidence type="ECO:0000256" key="3">
    <source>
        <dbReference type="ARBA" id="ARBA00022723"/>
    </source>
</evidence>
<feature type="site" description="Histone H3K4me3 binding" evidence="7">
    <location>
        <position position="79"/>
    </location>
</feature>
<dbReference type="PRINTS" id="PR00929">
    <property type="entry name" value="ATHOOK"/>
</dbReference>
<keyword evidence="6" id="KW-0539">Nucleus</keyword>
<evidence type="ECO:0000313" key="14">
    <source>
        <dbReference type="Proteomes" id="UP000660729"/>
    </source>
</evidence>
<feature type="site" description="Histone H3K4me3 binding" evidence="7">
    <location>
        <position position="56"/>
    </location>
</feature>
<keyword evidence="4 9" id="KW-0863">Zinc-finger</keyword>
<dbReference type="InterPro" id="IPR019786">
    <property type="entry name" value="Zinc_finger_PHD-type_CS"/>
</dbReference>
<dbReference type="EMBL" id="JABCIY010000229">
    <property type="protein sequence ID" value="KAF7187363.1"/>
    <property type="molecule type" value="Genomic_DNA"/>
</dbReference>
<accession>A0A8H6VCM8</accession>
<evidence type="ECO:0000256" key="8">
    <source>
        <dbReference type="PIRSR" id="PIRSR628651-51"/>
    </source>
</evidence>
<feature type="compositionally biased region" description="Acidic residues" evidence="11">
    <location>
        <begin position="320"/>
        <end position="329"/>
    </location>
</feature>
<reference evidence="13" key="1">
    <citation type="submission" date="2020-04" db="EMBL/GenBank/DDBJ databases">
        <title>Draft genome resource of the tomato pathogen Pseudocercospora fuligena.</title>
        <authorList>
            <person name="Zaccaron A."/>
        </authorList>
    </citation>
    <scope>NUCLEOTIDE SEQUENCE</scope>
    <source>
        <strain evidence="13">PF001</strain>
    </source>
</reference>
<evidence type="ECO:0000256" key="1">
    <source>
        <dbReference type="ARBA" id="ARBA00004123"/>
    </source>
</evidence>
<feature type="compositionally biased region" description="Low complexity" evidence="11">
    <location>
        <begin position="237"/>
        <end position="304"/>
    </location>
</feature>
<feature type="binding site" evidence="8">
    <location>
        <position position="70"/>
    </location>
    <ligand>
        <name>Zn(2+)</name>
        <dbReference type="ChEBI" id="CHEBI:29105"/>
        <label>2</label>
    </ligand>
</feature>
<dbReference type="Proteomes" id="UP000660729">
    <property type="component" value="Unassembled WGS sequence"/>
</dbReference>
<evidence type="ECO:0000256" key="4">
    <source>
        <dbReference type="ARBA" id="ARBA00022771"/>
    </source>
</evidence>
<organism evidence="13 14">
    <name type="scientific">Pseudocercospora fuligena</name>
    <dbReference type="NCBI Taxonomy" id="685502"/>
    <lineage>
        <taxon>Eukaryota</taxon>
        <taxon>Fungi</taxon>
        <taxon>Dikarya</taxon>
        <taxon>Ascomycota</taxon>
        <taxon>Pezizomycotina</taxon>
        <taxon>Dothideomycetes</taxon>
        <taxon>Dothideomycetidae</taxon>
        <taxon>Mycosphaerellales</taxon>
        <taxon>Mycosphaerellaceae</taxon>
        <taxon>Pseudocercospora</taxon>
    </lineage>
</organism>
<dbReference type="InterPro" id="IPR017956">
    <property type="entry name" value="AT_hook_DNA-bd_motif"/>
</dbReference>
<comment type="subcellular location">
    <subcellularLocation>
        <location evidence="1">Nucleus</location>
    </subcellularLocation>
</comment>
<evidence type="ECO:0000256" key="6">
    <source>
        <dbReference type="ARBA" id="ARBA00023242"/>
    </source>
</evidence>
<dbReference type="OrthoDB" id="5350396at2759"/>
<keyword evidence="5 8" id="KW-0862">Zinc</keyword>
<dbReference type="Gene3D" id="3.30.40.10">
    <property type="entry name" value="Zinc/RING finger domain, C3HC4 (zinc finger)"/>
    <property type="match status" value="1"/>
</dbReference>
<proteinExistence type="inferred from homology"/>
<feature type="region of interest" description="Disordered" evidence="11">
    <location>
        <begin position="341"/>
        <end position="386"/>
    </location>
</feature>
<evidence type="ECO:0000259" key="12">
    <source>
        <dbReference type="PROSITE" id="PS50016"/>
    </source>
</evidence>
<feature type="coiled-coil region" evidence="10">
    <location>
        <begin position="395"/>
        <end position="429"/>
    </location>
</feature>
<dbReference type="PROSITE" id="PS50016">
    <property type="entry name" value="ZF_PHD_2"/>
    <property type="match status" value="1"/>
</dbReference>
<keyword evidence="10" id="KW-0175">Coiled coil</keyword>
<feature type="binding site" evidence="8">
    <location>
        <position position="57"/>
    </location>
    <ligand>
        <name>Zn(2+)</name>
        <dbReference type="ChEBI" id="CHEBI:29105"/>
        <label>1</label>
    </ligand>
</feature>
<dbReference type="AlphaFoldDB" id="A0A8H6VCM8"/>
<keyword evidence="3 8" id="KW-0479">Metal-binding</keyword>
<feature type="compositionally biased region" description="Polar residues" evidence="11">
    <location>
        <begin position="880"/>
        <end position="907"/>
    </location>
</feature>
<comment type="similarity">
    <text evidence="2">Belongs to the ING family.</text>
</comment>
<feature type="compositionally biased region" description="Basic and acidic residues" evidence="11">
    <location>
        <begin position="908"/>
        <end position="918"/>
    </location>
</feature>
<feature type="domain" description="PHD-type" evidence="12">
    <location>
        <begin position="54"/>
        <end position="103"/>
    </location>
</feature>
<dbReference type="InterPro" id="IPR019787">
    <property type="entry name" value="Znf_PHD-finger"/>
</dbReference>
<dbReference type="PROSITE" id="PS01359">
    <property type="entry name" value="ZF_PHD_1"/>
    <property type="match status" value="1"/>
</dbReference>
<dbReference type="GO" id="GO:0005634">
    <property type="term" value="C:nucleus"/>
    <property type="evidence" value="ECO:0007669"/>
    <property type="project" value="UniProtKB-SubCell"/>
</dbReference>
<dbReference type="GO" id="GO:0008270">
    <property type="term" value="F:zinc ion binding"/>
    <property type="evidence" value="ECO:0007669"/>
    <property type="project" value="UniProtKB-KW"/>
</dbReference>
<feature type="binding site" evidence="8">
    <location>
        <position position="59"/>
    </location>
    <ligand>
        <name>Zn(2+)</name>
        <dbReference type="ChEBI" id="CHEBI:29105"/>
        <label>1</label>
    </ligand>
</feature>
<evidence type="ECO:0000256" key="9">
    <source>
        <dbReference type="PROSITE-ProRule" id="PRU00146"/>
    </source>
</evidence>
<dbReference type="GO" id="GO:0000785">
    <property type="term" value="C:chromatin"/>
    <property type="evidence" value="ECO:0007669"/>
    <property type="project" value="UniProtKB-ARBA"/>
</dbReference>
<dbReference type="GO" id="GO:0003677">
    <property type="term" value="F:DNA binding"/>
    <property type="evidence" value="ECO:0007669"/>
    <property type="project" value="InterPro"/>
</dbReference>
<keyword evidence="14" id="KW-1185">Reference proteome</keyword>
<dbReference type="SMART" id="SM00384">
    <property type="entry name" value="AT_hook"/>
    <property type="match status" value="2"/>
</dbReference>
<feature type="site" description="Histone H3K4me3 binding" evidence="7">
    <location>
        <position position="67"/>
    </location>
</feature>
<name>A0A8H6VCM8_9PEZI</name>
<protein>
    <submittedName>
        <fullName evidence="13">Inhibitor of growth protein 3</fullName>
    </submittedName>
</protein>
<dbReference type="InterPro" id="IPR011011">
    <property type="entry name" value="Znf_FYVE_PHD"/>
</dbReference>
<feature type="binding site" evidence="8">
    <location>
        <position position="75"/>
    </location>
    <ligand>
        <name>Zn(2+)</name>
        <dbReference type="ChEBI" id="CHEBI:29105"/>
        <label>2</label>
    </ligand>
</feature>
<feature type="compositionally biased region" description="Low complexity" evidence="11">
    <location>
        <begin position="148"/>
        <end position="157"/>
    </location>
</feature>
<feature type="binding site" evidence="8">
    <location>
        <position position="100"/>
    </location>
    <ligand>
        <name>Zn(2+)</name>
        <dbReference type="ChEBI" id="CHEBI:29105"/>
        <label>2</label>
    </ligand>
</feature>
<dbReference type="PANTHER" id="PTHR10333">
    <property type="entry name" value="INHIBITOR OF GROWTH PROTEIN"/>
    <property type="match status" value="1"/>
</dbReference>
<dbReference type="CDD" id="cd15505">
    <property type="entry name" value="PHD_ING"/>
    <property type="match status" value="1"/>
</dbReference>
<dbReference type="SUPFAM" id="SSF57903">
    <property type="entry name" value="FYVE/PHD zinc finger"/>
    <property type="match status" value="1"/>
</dbReference>
<dbReference type="InterPro" id="IPR001965">
    <property type="entry name" value="Znf_PHD"/>
</dbReference>
<evidence type="ECO:0000313" key="13">
    <source>
        <dbReference type="EMBL" id="KAF7187363.1"/>
    </source>
</evidence>
<feature type="compositionally biased region" description="Polar residues" evidence="11">
    <location>
        <begin position="358"/>
        <end position="382"/>
    </location>
</feature>
<feature type="binding site" evidence="8">
    <location>
        <position position="97"/>
    </location>
    <ligand>
        <name>Zn(2+)</name>
        <dbReference type="ChEBI" id="CHEBI:29105"/>
        <label>2</label>
    </ligand>
</feature>
<feature type="binding site" evidence="8">
    <location>
        <position position="84"/>
    </location>
    <ligand>
        <name>Zn(2+)</name>
        <dbReference type="ChEBI" id="CHEBI:29105"/>
        <label>1</label>
    </ligand>
</feature>
<dbReference type="InterPro" id="IPR028651">
    <property type="entry name" value="ING_fam"/>
</dbReference>
<evidence type="ECO:0000256" key="10">
    <source>
        <dbReference type="SAM" id="Coils"/>
    </source>
</evidence>